<proteinExistence type="predicted"/>
<keyword evidence="1" id="KW-0472">Membrane</keyword>
<evidence type="ECO:0000313" key="3">
    <source>
        <dbReference type="Proteomes" id="UP000273044"/>
    </source>
</evidence>
<protein>
    <submittedName>
        <fullName evidence="2">Uncharacterized protein</fullName>
    </submittedName>
</protein>
<dbReference type="Proteomes" id="UP000273044">
    <property type="component" value="Chromosome"/>
</dbReference>
<organism evidence="2 3">
    <name type="scientific">Arachnia propionica</name>
    <dbReference type="NCBI Taxonomy" id="1750"/>
    <lineage>
        <taxon>Bacteria</taxon>
        <taxon>Bacillati</taxon>
        <taxon>Actinomycetota</taxon>
        <taxon>Actinomycetes</taxon>
        <taxon>Propionibacteriales</taxon>
        <taxon>Propionibacteriaceae</taxon>
        <taxon>Arachnia</taxon>
    </lineage>
</organism>
<evidence type="ECO:0000256" key="1">
    <source>
        <dbReference type="SAM" id="Phobius"/>
    </source>
</evidence>
<dbReference type="AlphaFoldDB" id="A0A3N4CZE5"/>
<evidence type="ECO:0000313" key="2">
    <source>
        <dbReference type="EMBL" id="VEH71256.1"/>
    </source>
</evidence>
<name>A0A3N4CZE5_9ACTN</name>
<accession>A0A3N4CZE5</accession>
<dbReference type="EMBL" id="LR134406">
    <property type="protein sequence ID" value="VEH71256.1"/>
    <property type="molecule type" value="Genomic_DNA"/>
</dbReference>
<feature type="transmembrane region" description="Helical" evidence="1">
    <location>
        <begin position="37"/>
        <end position="56"/>
    </location>
</feature>
<reference evidence="2 3" key="1">
    <citation type="submission" date="2018-12" db="EMBL/GenBank/DDBJ databases">
        <authorList>
            <consortium name="Pathogen Informatics"/>
        </authorList>
    </citation>
    <scope>NUCLEOTIDE SEQUENCE [LARGE SCALE GENOMIC DNA]</scope>
    <source>
        <strain evidence="2 3">NCTC12967</strain>
    </source>
</reference>
<sequence>MLVATLLCGTSMLQQPSMTVLHVLVAASSALASVQRAALVIGGGLAITLTCLIAVLTPSLRTVNVKLDETEADIS</sequence>
<gene>
    <name evidence="2" type="ORF">NCTC12967_02574</name>
</gene>
<keyword evidence="1" id="KW-1133">Transmembrane helix</keyword>
<keyword evidence="3" id="KW-1185">Reference proteome</keyword>
<keyword evidence="1" id="KW-0812">Transmembrane</keyword>